<dbReference type="RefSeq" id="WP_189424948.1">
    <property type="nucleotide sequence ID" value="NZ_BMZE01000002.1"/>
</dbReference>
<keyword evidence="3" id="KW-1185">Reference proteome</keyword>
<reference evidence="2" key="1">
    <citation type="journal article" date="2014" name="Int. J. Syst. Evol. Microbiol.">
        <title>Complete genome sequence of Corynebacterium casei LMG S-19264T (=DSM 44701T), isolated from a smear-ripened cheese.</title>
        <authorList>
            <consortium name="US DOE Joint Genome Institute (JGI-PGF)"/>
            <person name="Walter F."/>
            <person name="Albersmeier A."/>
            <person name="Kalinowski J."/>
            <person name="Ruckert C."/>
        </authorList>
    </citation>
    <scope>NUCLEOTIDE SEQUENCE</scope>
    <source>
        <strain evidence="2">KCTC 32437</strain>
    </source>
</reference>
<organism evidence="2 3">
    <name type="scientific">Devosia pacifica</name>
    <dbReference type="NCBI Taxonomy" id="1335967"/>
    <lineage>
        <taxon>Bacteria</taxon>
        <taxon>Pseudomonadati</taxon>
        <taxon>Pseudomonadota</taxon>
        <taxon>Alphaproteobacteria</taxon>
        <taxon>Hyphomicrobiales</taxon>
        <taxon>Devosiaceae</taxon>
        <taxon>Devosia</taxon>
    </lineage>
</organism>
<evidence type="ECO:0000259" key="1">
    <source>
        <dbReference type="Pfam" id="PF13946"/>
    </source>
</evidence>
<dbReference type="InterPro" id="IPR025282">
    <property type="entry name" value="DUF4214"/>
</dbReference>
<dbReference type="Pfam" id="PF13946">
    <property type="entry name" value="DUF4214"/>
    <property type="match status" value="1"/>
</dbReference>
<protein>
    <recommendedName>
        <fullName evidence="1">DUF4214 domain-containing protein</fullName>
    </recommendedName>
</protein>
<dbReference type="AlphaFoldDB" id="A0A918S2V1"/>
<dbReference type="EMBL" id="BMZE01000002">
    <property type="protein sequence ID" value="GHA21054.1"/>
    <property type="molecule type" value="Genomic_DNA"/>
</dbReference>
<evidence type="ECO:0000313" key="2">
    <source>
        <dbReference type="EMBL" id="GHA21054.1"/>
    </source>
</evidence>
<name>A0A918S2V1_9HYPH</name>
<dbReference type="Proteomes" id="UP000646579">
    <property type="component" value="Unassembled WGS sequence"/>
</dbReference>
<accession>A0A918S2V1</accession>
<sequence>MTSYFYGTEILYLALFGRPTDPEGHSWINGVTDFWENTDAAIAITYSDEYQSLFYSTDDVDNLHRDMITKIYQNAFDRAPDAEGLNFYAGQYEEGEDMATIALNIVSGARGDDLDTLTHKVLASKAFTNALDTAVEIAAYAGDTAAEVGYAYLDPVNANNMPADGYRQKAEAAVELLVISDASYI</sequence>
<gene>
    <name evidence="2" type="ORF">GCM10007989_15300</name>
</gene>
<comment type="caution">
    <text evidence="2">The sequence shown here is derived from an EMBL/GenBank/DDBJ whole genome shotgun (WGS) entry which is preliminary data.</text>
</comment>
<proteinExistence type="predicted"/>
<reference evidence="2" key="2">
    <citation type="submission" date="2020-09" db="EMBL/GenBank/DDBJ databases">
        <authorList>
            <person name="Sun Q."/>
            <person name="Kim S."/>
        </authorList>
    </citation>
    <scope>NUCLEOTIDE SEQUENCE</scope>
    <source>
        <strain evidence="2">KCTC 32437</strain>
    </source>
</reference>
<feature type="domain" description="DUF4214" evidence="1">
    <location>
        <begin position="44"/>
        <end position="106"/>
    </location>
</feature>
<evidence type="ECO:0000313" key="3">
    <source>
        <dbReference type="Proteomes" id="UP000646579"/>
    </source>
</evidence>